<keyword evidence="3" id="KW-0963">Cytoplasm</keyword>
<accession>A0ABD2AR74</accession>
<dbReference type="InterPro" id="IPR000719">
    <property type="entry name" value="Prot_kinase_dom"/>
</dbReference>
<dbReference type="GO" id="GO:0005737">
    <property type="term" value="C:cytoplasm"/>
    <property type="evidence" value="ECO:0007669"/>
    <property type="project" value="UniProtKB-SubCell"/>
</dbReference>
<evidence type="ECO:0000256" key="12">
    <source>
        <dbReference type="ARBA" id="ARBA00042638"/>
    </source>
</evidence>
<keyword evidence="17" id="KW-0175">Coiled coil</keyword>
<keyword evidence="7" id="KW-0418">Kinase</keyword>
<feature type="coiled-coil region" evidence="17">
    <location>
        <begin position="380"/>
        <end position="408"/>
    </location>
</feature>
<dbReference type="EMBL" id="JAUDFV010000141">
    <property type="protein sequence ID" value="KAL2722812.1"/>
    <property type="molecule type" value="Genomic_DNA"/>
</dbReference>
<dbReference type="PROSITE" id="PS00108">
    <property type="entry name" value="PROTEIN_KINASE_ST"/>
    <property type="match status" value="1"/>
</dbReference>
<sequence length="1024" mass="116190">MVSKLPHEFRKYQRSRNQLKHILEETQHALKAINLENFFPGENIIEQLLSPLTLNRIVHILQNSPAIVVFGQDNKSKAALINNLFSTEVLPVSNGLWRWIKFSHGHTNHVNLTLGLEYEVVVKLQANEKPWRTIPVEDLTNSGNEDIICPTVLEVKLDSNILKDGVQIFVVPNNGAVKILAKGTLGILPIFLYALGDQPLSEQQLEELRDLKETYPYNPVLFISSLVNISLDSIDAGLTESEQHRLQSTITPCDSNLIKDKDDVDFDQINSLGLTWLDQLTNLGYLGMEESVEVDQLTWLVGGQYVSTSDIINSCKKMDRILYFIKGCLQSYLVNASNYLNEVHTTSLRKFILSAFDMARQIQITPRRIQYAQQKENELYASLMKIVNDKQEELMELIENIIQEMKNDIYLSTGDSQQYQNFPFDNNERAEWSVTVQAATSEVQRFVLGRLREKVAKQLVNSVKCLRETFIGTLQRCLLSLEKSYDHESSLLASDALKQILSAAYNVELHNSSPSLVHSFLERLRQLFKSLPLPWAPTPTLDGSWRRKVTIDVLNSLSAARLSKTISMQFRDKLKLSHDAFQSALKSLENHYSGKLERTEEQRIAIRKFHAPRLARLALESTSMTDAVRFGIPHYGKEIGRGQYGVVFACDGWGGAPGPCAVKSVIPPDERHWNDLAMEFYYTRSIPDHKRIVKLRGSVIDQTYGSGYGLGTAVLLITDRLSRDLYCGIRAGLSWLERLQIAIDVLEGIRYLHSQGLVHRDIKLNNVLLDTENRAKLTDLGFCITEAMMSGSIVGTPVHMAPELLSGHYDSSVDVYAFGILFWHICAGHVKVPYTYEQFHNKEQLWTSVKKGIRPERLPHFDEECWKLMEQCWAGEPSKRPLLGAILPVLESIQQKAERGKSLQQLSELNLEENSTSESKNPALALAEPYNQRGAIVSPPPVKRRNFRTVKPPVFHMTNLFQTSLVYAYKFGGTPRDEKVVAIRKIEKFALGEKRCLPNIKDDELITIQIPKMVEDGSDFTKEL</sequence>
<evidence type="ECO:0000256" key="11">
    <source>
        <dbReference type="ARBA" id="ARBA00041268"/>
    </source>
</evidence>
<evidence type="ECO:0000256" key="1">
    <source>
        <dbReference type="ARBA" id="ARBA00004496"/>
    </source>
</evidence>
<evidence type="ECO:0000256" key="17">
    <source>
        <dbReference type="SAM" id="Coils"/>
    </source>
</evidence>
<dbReference type="SUPFAM" id="SSF56112">
    <property type="entry name" value="Protein kinase-like (PK-like)"/>
    <property type="match status" value="1"/>
</dbReference>
<dbReference type="Gene3D" id="1.10.510.10">
    <property type="entry name" value="Transferase(Phosphotransferase) domain 1"/>
    <property type="match status" value="1"/>
</dbReference>
<dbReference type="InterPro" id="IPR011009">
    <property type="entry name" value="Kinase-like_dom_sf"/>
</dbReference>
<comment type="catalytic activity">
    <reaction evidence="13">
        <text>L-seryl-[protein] + ATP = O-phospho-L-seryl-[protein] + ADP + H(+)</text>
        <dbReference type="Rhea" id="RHEA:17989"/>
        <dbReference type="Rhea" id="RHEA-COMP:9863"/>
        <dbReference type="Rhea" id="RHEA-COMP:11604"/>
        <dbReference type="ChEBI" id="CHEBI:15378"/>
        <dbReference type="ChEBI" id="CHEBI:29999"/>
        <dbReference type="ChEBI" id="CHEBI:30616"/>
        <dbReference type="ChEBI" id="CHEBI:83421"/>
        <dbReference type="ChEBI" id="CHEBI:456216"/>
        <dbReference type="EC" id="2.7.12.1"/>
    </reaction>
</comment>
<evidence type="ECO:0000256" key="13">
    <source>
        <dbReference type="ARBA" id="ARBA00049003"/>
    </source>
</evidence>
<dbReference type="PROSITE" id="PS00107">
    <property type="entry name" value="PROTEIN_KINASE_ATP"/>
    <property type="match status" value="1"/>
</dbReference>
<dbReference type="Pfam" id="PF00069">
    <property type="entry name" value="Pkinase"/>
    <property type="match status" value="1"/>
</dbReference>
<keyword evidence="8 16" id="KW-0067">ATP-binding</keyword>
<dbReference type="PANTHER" id="PTHR46392:SF1">
    <property type="entry name" value="DUAL SERINE_THREONINE AND TYROSINE PROTEIN KINASE"/>
    <property type="match status" value="1"/>
</dbReference>
<evidence type="ECO:0000256" key="5">
    <source>
        <dbReference type="ARBA" id="ARBA00022679"/>
    </source>
</evidence>
<evidence type="ECO:0000256" key="3">
    <source>
        <dbReference type="ARBA" id="ARBA00022490"/>
    </source>
</evidence>
<dbReference type="GO" id="GO:0004712">
    <property type="term" value="F:protein serine/threonine/tyrosine kinase activity"/>
    <property type="evidence" value="ECO:0007669"/>
    <property type="project" value="UniProtKB-EC"/>
</dbReference>
<evidence type="ECO:0000256" key="14">
    <source>
        <dbReference type="ARBA" id="ARBA00049308"/>
    </source>
</evidence>
<evidence type="ECO:0000256" key="9">
    <source>
        <dbReference type="ARBA" id="ARBA00023137"/>
    </source>
</evidence>
<proteinExistence type="predicted"/>
<evidence type="ECO:0000256" key="10">
    <source>
        <dbReference type="ARBA" id="ARBA00040421"/>
    </source>
</evidence>
<dbReference type="Proteomes" id="UP001607302">
    <property type="component" value="Unassembled WGS sequence"/>
</dbReference>
<evidence type="ECO:0000256" key="8">
    <source>
        <dbReference type="ARBA" id="ARBA00022840"/>
    </source>
</evidence>
<comment type="subcellular location">
    <subcellularLocation>
        <location evidence="1">Cytoplasm</location>
    </subcellularLocation>
</comment>
<keyword evidence="9" id="KW-0829">Tyrosine-protein kinase</keyword>
<dbReference type="EC" id="2.7.12.1" evidence="2"/>
<reference evidence="19 20" key="1">
    <citation type="journal article" date="2024" name="Ann. Entomol. Soc. Am.">
        <title>Genomic analyses of the southern and eastern yellowjacket wasps (Hymenoptera: Vespidae) reveal evolutionary signatures of social life.</title>
        <authorList>
            <person name="Catto M.A."/>
            <person name="Caine P.B."/>
            <person name="Orr S.E."/>
            <person name="Hunt B.G."/>
            <person name="Goodisman M.A.D."/>
        </authorList>
    </citation>
    <scope>NUCLEOTIDE SEQUENCE [LARGE SCALE GENOMIC DNA]</scope>
    <source>
        <strain evidence="19">233</strain>
        <tissue evidence="19">Head and thorax</tissue>
    </source>
</reference>
<evidence type="ECO:0000256" key="6">
    <source>
        <dbReference type="ARBA" id="ARBA00022741"/>
    </source>
</evidence>
<keyword evidence="6 16" id="KW-0547">Nucleotide-binding</keyword>
<comment type="caution">
    <text evidence="19">The sequence shown here is derived from an EMBL/GenBank/DDBJ whole genome shotgun (WGS) entry which is preliminary data.</text>
</comment>
<dbReference type="InterPro" id="IPR017441">
    <property type="entry name" value="Protein_kinase_ATP_BS"/>
</dbReference>
<dbReference type="InterPro" id="IPR051302">
    <property type="entry name" value="Dual_SerThr-Tyr_Kinase"/>
</dbReference>
<feature type="domain" description="Protein kinase" evidence="18">
    <location>
        <begin position="633"/>
        <end position="893"/>
    </location>
</feature>
<evidence type="ECO:0000256" key="2">
    <source>
        <dbReference type="ARBA" id="ARBA00013203"/>
    </source>
</evidence>
<dbReference type="PANTHER" id="PTHR46392">
    <property type="entry name" value="DUAL SERINE/THREONINE AND TYROSINE PROTEIN KINASE"/>
    <property type="match status" value="1"/>
</dbReference>
<evidence type="ECO:0000313" key="20">
    <source>
        <dbReference type="Proteomes" id="UP001607302"/>
    </source>
</evidence>
<evidence type="ECO:0000256" key="7">
    <source>
        <dbReference type="ARBA" id="ARBA00022777"/>
    </source>
</evidence>
<protein>
    <recommendedName>
        <fullName evidence="10">Dual serine/threonine and tyrosine protein kinase</fullName>
        <ecNumber evidence="2">2.7.12.1</ecNumber>
    </recommendedName>
    <alternativeName>
        <fullName evidence="12">Dusty protein kinase</fullName>
    </alternativeName>
    <alternativeName>
        <fullName evidence="11">Receptor-interacting serine/threonine-protein kinase 5</fullName>
    </alternativeName>
</protein>
<evidence type="ECO:0000259" key="18">
    <source>
        <dbReference type="PROSITE" id="PS50011"/>
    </source>
</evidence>
<keyword evidence="5" id="KW-0808">Transferase</keyword>
<evidence type="ECO:0000313" key="19">
    <source>
        <dbReference type="EMBL" id="KAL2722812.1"/>
    </source>
</evidence>
<feature type="binding site" evidence="16">
    <location>
        <position position="663"/>
    </location>
    <ligand>
        <name>ATP</name>
        <dbReference type="ChEBI" id="CHEBI:30616"/>
    </ligand>
</feature>
<comment type="catalytic activity">
    <reaction evidence="14">
        <text>L-threonyl-[protein] + ATP = O-phospho-L-threonyl-[protein] + ADP + H(+)</text>
        <dbReference type="Rhea" id="RHEA:46608"/>
        <dbReference type="Rhea" id="RHEA-COMP:11060"/>
        <dbReference type="Rhea" id="RHEA-COMP:11605"/>
        <dbReference type="ChEBI" id="CHEBI:15378"/>
        <dbReference type="ChEBI" id="CHEBI:30013"/>
        <dbReference type="ChEBI" id="CHEBI:30616"/>
        <dbReference type="ChEBI" id="CHEBI:61977"/>
        <dbReference type="ChEBI" id="CHEBI:456216"/>
        <dbReference type="EC" id="2.7.12.1"/>
    </reaction>
</comment>
<dbReference type="CDD" id="cd13975">
    <property type="entry name" value="PKc_Dusty"/>
    <property type="match status" value="1"/>
</dbReference>
<dbReference type="GO" id="GO:0005524">
    <property type="term" value="F:ATP binding"/>
    <property type="evidence" value="ECO:0007669"/>
    <property type="project" value="UniProtKB-UniRule"/>
</dbReference>
<dbReference type="InterPro" id="IPR008271">
    <property type="entry name" value="Ser/Thr_kinase_AS"/>
</dbReference>
<evidence type="ECO:0000256" key="4">
    <source>
        <dbReference type="ARBA" id="ARBA00022527"/>
    </source>
</evidence>
<gene>
    <name evidence="19" type="ORF">V1478_009675</name>
</gene>
<keyword evidence="4" id="KW-0723">Serine/threonine-protein kinase</keyword>
<dbReference type="PROSITE" id="PS50011">
    <property type="entry name" value="PROTEIN_KINASE_DOM"/>
    <property type="match status" value="1"/>
</dbReference>
<dbReference type="SMART" id="SM00220">
    <property type="entry name" value="S_TKc"/>
    <property type="match status" value="1"/>
</dbReference>
<keyword evidence="20" id="KW-1185">Reference proteome</keyword>
<organism evidence="19 20">
    <name type="scientific">Vespula squamosa</name>
    <name type="common">Southern yellow jacket</name>
    <name type="synonym">Wasp</name>
    <dbReference type="NCBI Taxonomy" id="30214"/>
    <lineage>
        <taxon>Eukaryota</taxon>
        <taxon>Metazoa</taxon>
        <taxon>Ecdysozoa</taxon>
        <taxon>Arthropoda</taxon>
        <taxon>Hexapoda</taxon>
        <taxon>Insecta</taxon>
        <taxon>Pterygota</taxon>
        <taxon>Neoptera</taxon>
        <taxon>Endopterygota</taxon>
        <taxon>Hymenoptera</taxon>
        <taxon>Apocrita</taxon>
        <taxon>Aculeata</taxon>
        <taxon>Vespoidea</taxon>
        <taxon>Vespidae</taxon>
        <taxon>Vespinae</taxon>
        <taxon>Vespula</taxon>
    </lineage>
</organism>
<name>A0ABD2AR74_VESSQ</name>
<comment type="catalytic activity">
    <reaction evidence="15">
        <text>L-tyrosyl-[protein] + ATP = O-phospho-L-tyrosyl-[protein] + ADP + H(+)</text>
        <dbReference type="Rhea" id="RHEA:10596"/>
        <dbReference type="Rhea" id="RHEA-COMP:10136"/>
        <dbReference type="Rhea" id="RHEA-COMP:20101"/>
        <dbReference type="ChEBI" id="CHEBI:15378"/>
        <dbReference type="ChEBI" id="CHEBI:30616"/>
        <dbReference type="ChEBI" id="CHEBI:46858"/>
        <dbReference type="ChEBI" id="CHEBI:61978"/>
        <dbReference type="ChEBI" id="CHEBI:456216"/>
        <dbReference type="EC" id="2.7.12.1"/>
    </reaction>
</comment>
<dbReference type="AlphaFoldDB" id="A0ABD2AR74"/>
<dbReference type="GO" id="GO:0004674">
    <property type="term" value="F:protein serine/threonine kinase activity"/>
    <property type="evidence" value="ECO:0007669"/>
    <property type="project" value="UniProtKB-KW"/>
</dbReference>
<dbReference type="GO" id="GO:0004713">
    <property type="term" value="F:protein tyrosine kinase activity"/>
    <property type="evidence" value="ECO:0007669"/>
    <property type="project" value="UniProtKB-KW"/>
</dbReference>
<evidence type="ECO:0000256" key="15">
    <source>
        <dbReference type="ARBA" id="ARBA00051680"/>
    </source>
</evidence>
<evidence type="ECO:0000256" key="16">
    <source>
        <dbReference type="PROSITE-ProRule" id="PRU10141"/>
    </source>
</evidence>